<dbReference type="EMBL" id="AEJB01000489">
    <property type="protein sequence ID" value="ELP64005.1"/>
    <property type="molecule type" value="Genomic_DNA"/>
</dbReference>
<evidence type="ECO:0000313" key="2">
    <source>
        <dbReference type="Proteomes" id="UP000010931"/>
    </source>
</evidence>
<dbReference type="Proteomes" id="UP000010931">
    <property type="component" value="Unassembled WGS sequence"/>
</dbReference>
<organism evidence="1 2">
    <name type="scientific">Streptomyces turgidiscabies (strain Car8)</name>
    <dbReference type="NCBI Taxonomy" id="698760"/>
    <lineage>
        <taxon>Bacteria</taxon>
        <taxon>Bacillati</taxon>
        <taxon>Actinomycetota</taxon>
        <taxon>Actinomycetes</taxon>
        <taxon>Kitasatosporales</taxon>
        <taxon>Streptomycetaceae</taxon>
        <taxon>Streptomyces</taxon>
    </lineage>
</organism>
<evidence type="ECO:0000313" key="1">
    <source>
        <dbReference type="EMBL" id="ELP64005.1"/>
    </source>
</evidence>
<reference evidence="1 2" key="1">
    <citation type="journal article" date="2011" name="Plasmid">
        <title>Streptomyces turgidiscabies Car8 contains a modular pathogenicity island that shares virulence genes with other actinobacterial plant pathogens.</title>
        <authorList>
            <person name="Huguet-Tapia J.C."/>
            <person name="Badger J.H."/>
            <person name="Loria R."/>
            <person name="Pettis G.S."/>
        </authorList>
    </citation>
    <scope>NUCLEOTIDE SEQUENCE [LARGE SCALE GENOMIC DNA]</scope>
    <source>
        <strain evidence="1 2">Car8</strain>
    </source>
</reference>
<dbReference type="AlphaFoldDB" id="L7F084"/>
<accession>L7F084</accession>
<keyword evidence="2" id="KW-1185">Reference proteome</keyword>
<proteinExistence type="predicted"/>
<comment type="caution">
    <text evidence="1">The sequence shown here is derived from an EMBL/GenBank/DDBJ whole genome shotgun (WGS) entry which is preliminary data.</text>
</comment>
<sequence>MPAALGAGAAPVVPLGPTGPGGAVGRPLGCHLAIVPREGRN</sequence>
<name>L7F084_STRT8</name>
<gene>
    <name evidence="1" type="ORF">STRTUCAR8_06153</name>
</gene>
<protein>
    <submittedName>
        <fullName evidence="1">Uncharacterized protein</fullName>
    </submittedName>
</protein>
<dbReference type="PATRIC" id="fig|698760.3.peg.7113"/>